<dbReference type="PANTHER" id="PTHR33067:SF9">
    <property type="entry name" value="RNA-DIRECTED DNA POLYMERASE"/>
    <property type="match status" value="1"/>
</dbReference>
<comment type="caution">
    <text evidence="1">The sequence shown here is derived from an EMBL/GenBank/DDBJ whole genome shotgun (WGS) entry which is preliminary data.</text>
</comment>
<reference evidence="1" key="2">
    <citation type="submission" date="2022-01" db="EMBL/GenBank/DDBJ databases">
        <authorList>
            <person name="Yamashiro T."/>
            <person name="Shiraishi A."/>
            <person name="Satake H."/>
            <person name="Nakayama K."/>
        </authorList>
    </citation>
    <scope>NUCLEOTIDE SEQUENCE</scope>
</reference>
<gene>
    <name evidence="1" type="ORF">Tco_0725365</name>
</gene>
<protein>
    <submittedName>
        <fullName evidence="1">DNA damage-inducible protein 1-like protein</fullName>
    </submittedName>
</protein>
<evidence type="ECO:0000313" key="2">
    <source>
        <dbReference type="Proteomes" id="UP001151760"/>
    </source>
</evidence>
<evidence type="ECO:0000313" key="1">
    <source>
        <dbReference type="EMBL" id="GJS75484.1"/>
    </source>
</evidence>
<name>A0ABQ4YCL8_9ASTR</name>
<dbReference type="Proteomes" id="UP001151760">
    <property type="component" value="Unassembled WGS sequence"/>
</dbReference>
<dbReference type="CDD" id="cd00303">
    <property type="entry name" value="retropepsin_like"/>
    <property type="match status" value="1"/>
</dbReference>
<dbReference type="InterPro" id="IPR021109">
    <property type="entry name" value="Peptidase_aspartic_dom_sf"/>
</dbReference>
<reference evidence="1" key="1">
    <citation type="journal article" date="2022" name="Int. J. Mol. Sci.">
        <title>Draft Genome of Tanacetum Coccineum: Genomic Comparison of Closely Related Tanacetum-Family Plants.</title>
        <authorList>
            <person name="Yamashiro T."/>
            <person name="Shiraishi A."/>
            <person name="Nakayama K."/>
            <person name="Satake H."/>
        </authorList>
    </citation>
    <scope>NUCLEOTIDE SEQUENCE</scope>
</reference>
<dbReference type="Gene3D" id="2.40.70.10">
    <property type="entry name" value="Acid Proteases"/>
    <property type="match status" value="1"/>
</dbReference>
<dbReference type="EMBL" id="BQNB010010307">
    <property type="protein sequence ID" value="GJS75484.1"/>
    <property type="molecule type" value="Genomic_DNA"/>
</dbReference>
<sequence length="209" mass="23368">MVSENEAPTLKEPKETLEDEFVDWHLNQPVLEVLAHVPMYDALLDKYIVSLEIGENGSEYIQSIAPKKMKDPGLFILPCRLGDSKPFDTLADLGSCVNLLPLNHFKELKVGLLKETDDVPGLADGTKLYPVGIMRNVEVHVEKLKLFKDFHVVDMEREPTCPLLVGRGFLATANSVIDCKKAKIAVGEGLTRSIFRVEELDFGDDNEPY</sequence>
<organism evidence="1 2">
    <name type="scientific">Tanacetum coccineum</name>
    <dbReference type="NCBI Taxonomy" id="301880"/>
    <lineage>
        <taxon>Eukaryota</taxon>
        <taxon>Viridiplantae</taxon>
        <taxon>Streptophyta</taxon>
        <taxon>Embryophyta</taxon>
        <taxon>Tracheophyta</taxon>
        <taxon>Spermatophyta</taxon>
        <taxon>Magnoliopsida</taxon>
        <taxon>eudicotyledons</taxon>
        <taxon>Gunneridae</taxon>
        <taxon>Pentapetalae</taxon>
        <taxon>asterids</taxon>
        <taxon>campanulids</taxon>
        <taxon>Asterales</taxon>
        <taxon>Asteraceae</taxon>
        <taxon>Asteroideae</taxon>
        <taxon>Anthemideae</taxon>
        <taxon>Anthemidinae</taxon>
        <taxon>Tanacetum</taxon>
    </lineage>
</organism>
<accession>A0ABQ4YCL8</accession>
<dbReference type="PANTHER" id="PTHR33067">
    <property type="entry name" value="RNA-DIRECTED DNA POLYMERASE-RELATED"/>
    <property type="match status" value="1"/>
</dbReference>
<keyword evidence="2" id="KW-1185">Reference proteome</keyword>
<proteinExistence type="predicted"/>